<name>A0ABY0V6I1_9ACTO</name>
<accession>A0ABY0V6I1</accession>
<gene>
    <name evidence="1" type="ORF">SAMN04489714_0751</name>
</gene>
<evidence type="ECO:0000313" key="2">
    <source>
        <dbReference type="Proteomes" id="UP000198976"/>
    </source>
</evidence>
<sequence length="127" mass="14300">MNQFTDVHALAVKLYDALGAFRENADEDEATLWMLYQTLAGWLASMLRHKAADDQVEQTLAAIALRDALREFTFASCLAYGQLMKVIRETGEDLNDLDTSEFASLHDIIEECLTESRLTLGDRLTNI</sequence>
<dbReference type="Proteomes" id="UP000198976">
    <property type="component" value="Chromosome I"/>
</dbReference>
<organism evidence="1 2">
    <name type="scientific">Schaalia radingae</name>
    <dbReference type="NCBI Taxonomy" id="131110"/>
    <lineage>
        <taxon>Bacteria</taxon>
        <taxon>Bacillati</taxon>
        <taxon>Actinomycetota</taxon>
        <taxon>Actinomycetes</taxon>
        <taxon>Actinomycetales</taxon>
        <taxon>Actinomycetaceae</taxon>
        <taxon>Schaalia</taxon>
    </lineage>
</organism>
<keyword evidence="2" id="KW-1185">Reference proteome</keyword>
<protein>
    <submittedName>
        <fullName evidence="1">Uncharacterized protein</fullName>
    </submittedName>
</protein>
<dbReference type="EMBL" id="LT629792">
    <property type="protein sequence ID" value="SDT90482.1"/>
    <property type="molecule type" value="Genomic_DNA"/>
</dbReference>
<reference evidence="1 2" key="1">
    <citation type="submission" date="2016-10" db="EMBL/GenBank/DDBJ databases">
        <authorList>
            <person name="Varghese N."/>
            <person name="Submissions S."/>
        </authorList>
    </citation>
    <scope>NUCLEOTIDE SEQUENCE [LARGE SCALE GENOMIC DNA]</scope>
    <source>
        <strain evidence="1 2">DSM 9169</strain>
    </source>
</reference>
<evidence type="ECO:0000313" key="1">
    <source>
        <dbReference type="EMBL" id="SDT90482.1"/>
    </source>
</evidence>
<proteinExistence type="predicted"/>
<dbReference type="RefSeq" id="WP_092648440.1">
    <property type="nucleotide sequence ID" value="NZ_LT629792.1"/>
</dbReference>